<evidence type="ECO:0000256" key="3">
    <source>
        <dbReference type="ARBA" id="ARBA00022692"/>
    </source>
</evidence>
<evidence type="ECO:0000259" key="8">
    <source>
        <dbReference type="Pfam" id="PF06738"/>
    </source>
</evidence>
<sequence>MDKHEVEVVAQRRESLREKSQVLLLLGTILLNCGAGAYRVKSAMARAAKALGLTKHESQVSLYAITTMSWQGEESCSGFAEQRYIGINSHKLDRVAHLVSTLEENITARELRARLQDLASHDRHYTLWQTVWASAIACAGFCFLNNGRVIECSLVFLAAGIGQLVRKLLLQRHAAHFLVWVICGIASTILYVAGLAIIVSAGLGEFGAHEYGIISSVLYLIPGFPLTTAMLDFVRGDFQSAINRFAYCIMVLGSAGLSIWFVAHIFSWNVNGVSPEPLSLPLMYLLRILTSFVAAYGFAVLFNATWKVCLAAATVGAFANAGRIFLQEFANVPWHVAVGFAAFVIGIIATFIAWNTAHSRVSLSVPAVVIMIPGVPFYRGLVAINEGAINYALQNIFEVFFVVMAIGMGLAFSRVLLDEGWRKDKDTSQLPQELHRTRSDSV</sequence>
<dbReference type="Pfam" id="PF12821">
    <property type="entry name" value="ThrE_2"/>
    <property type="match status" value="1"/>
</dbReference>
<feature type="transmembrane region" description="Helical" evidence="7">
    <location>
        <begin position="245"/>
        <end position="266"/>
    </location>
</feature>
<gene>
    <name evidence="10" type="ORF">J2S36_000738</name>
</gene>
<keyword evidence="5 7" id="KW-0472">Membrane</keyword>
<keyword evidence="2" id="KW-1003">Cell membrane</keyword>
<evidence type="ECO:0000256" key="2">
    <source>
        <dbReference type="ARBA" id="ARBA00022475"/>
    </source>
</evidence>
<name>A0ABU1T2W4_9ACTO</name>
<dbReference type="InterPro" id="IPR024528">
    <property type="entry name" value="ThrE_2"/>
</dbReference>
<comment type="subcellular location">
    <subcellularLocation>
        <location evidence="1">Cell membrane</location>
        <topology evidence="1">Multi-pass membrane protein</topology>
    </subcellularLocation>
</comment>
<dbReference type="PANTHER" id="PTHR34390:SF2">
    <property type="entry name" value="SUCCINATE TRANSPORTER SUBUNIT YJJP-RELATED"/>
    <property type="match status" value="1"/>
</dbReference>
<dbReference type="Proteomes" id="UP001266099">
    <property type="component" value="Unassembled WGS sequence"/>
</dbReference>
<keyword evidence="11" id="KW-1185">Reference proteome</keyword>
<dbReference type="PANTHER" id="PTHR34390">
    <property type="entry name" value="UPF0442 PROTEIN YJJB-RELATED"/>
    <property type="match status" value="1"/>
</dbReference>
<evidence type="ECO:0000313" key="11">
    <source>
        <dbReference type="Proteomes" id="UP001266099"/>
    </source>
</evidence>
<keyword evidence="3 7" id="KW-0812">Transmembrane</keyword>
<dbReference type="Pfam" id="PF06738">
    <property type="entry name" value="ThrE"/>
    <property type="match status" value="1"/>
</dbReference>
<evidence type="ECO:0000256" key="5">
    <source>
        <dbReference type="ARBA" id="ARBA00023136"/>
    </source>
</evidence>
<feature type="transmembrane region" description="Helical" evidence="7">
    <location>
        <begin position="177"/>
        <end position="199"/>
    </location>
</feature>
<dbReference type="RefSeq" id="WP_309955687.1">
    <property type="nucleotide sequence ID" value="NZ_JAVDUJ010000001.1"/>
</dbReference>
<evidence type="ECO:0000313" key="10">
    <source>
        <dbReference type="EMBL" id="MDR6939195.1"/>
    </source>
</evidence>
<feature type="transmembrane region" description="Helical" evidence="7">
    <location>
        <begin position="332"/>
        <end position="354"/>
    </location>
</feature>
<feature type="transmembrane region" description="Helical" evidence="7">
    <location>
        <begin position="361"/>
        <end position="379"/>
    </location>
</feature>
<evidence type="ECO:0000256" key="7">
    <source>
        <dbReference type="SAM" id="Phobius"/>
    </source>
</evidence>
<comment type="caution">
    <text evidence="10">The sequence shown here is derived from an EMBL/GenBank/DDBJ whole genome shotgun (WGS) entry which is preliminary data.</text>
</comment>
<comment type="similarity">
    <text evidence="6">Belongs to the ThrE exporter (TC 2.A.79) family.</text>
</comment>
<keyword evidence="4 7" id="KW-1133">Transmembrane helix</keyword>
<dbReference type="InterPro" id="IPR050539">
    <property type="entry name" value="ThrE_Dicarb/AminoAcid_Exp"/>
</dbReference>
<feature type="transmembrane region" description="Helical" evidence="7">
    <location>
        <begin position="278"/>
        <end position="301"/>
    </location>
</feature>
<evidence type="ECO:0000256" key="6">
    <source>
        <dbReference type="ARBA" id="ARBA00034125"/>
    </source>
</evidence>
<evidence type="ECO:0000256" key="4">
    <source>
        <dbReference type="ARBA" id="ARBA00022989"/>
    </source>
</evidence>
<evidence type="ECO:0000259" key="9">
    <source>
        <dbReference type="Pfam" id="PF12821"/>
    </source>
</evidence>
<protein>
    <submittedName>
        <fullName evidence="10">Uncharacterized membrane protein YjjP (DUF1212 family)</fullName>
    </submittedName>
</protein>
<feature type="transmembrane region" description="Helical" evidence="7">
    <location>
        <begin position="308"/>
        <end position="326"/>
    </location>
</feature>
<feature type="transmembrane region" description="Helical" evidence="7">
    <location>
        <begin position="399"/>
        <end position="417"/>
    </location>
</feature>
<feature type="domain" description="Threonine/serine exporter-like N-terminal" evidence="8">
    <location>
        <begin position="22"/>
        <end position="265"/>
    </location>
</feature>
<reference evidence="10 11" key="1">
    <citation type="submission" date="2023-07" db="EMBL/GenBank/DDBJ databases">
        <title>Sequencing the genomes of 1000 actinobacteria strains.</title>
        <authorList>
            <person name="Klenk H.-P."/>
        </authorList>
    </citation>
    <scope>NUCLEOTIDE SEQUENCE [LARGE SCALE GENOMIC DNA]</scope>
    <source>
        <strain evidence="10 11">DSM 15539</strain>
    </source>
</reference>
<organism evidence="10 11">
    <name type="scientific">Arcanobacterium hippocoleae</name>
    <dbReference type="NCBI Taxonomy" id="149017"/>
    <lineage>
        <taxon>Bacteria</taxon>
        <taxon>Bacillati</taxon>
        <taxon>Actinomycetota</taxon>
        <taxon>Actinomycetes</taxon>
        <taxon>Actinomycetales</taxon>
        <taxon>Actinomycetaceae</taxon>
        <taxon>Arcanobacterium</taxon>
    </lineage>
</organism>
<feature type="domain" description="Threonine/Serine exporter ThrE" evidence="9">
    <location>
        <begin position="288"/>
        <end position="414"/>
    </location>
</feature>
<feature type="transmembrane region" description="Helical" evidence="7">
    <location>
        <begin position="211"/>
        <end position="233"/>
    </location>
</feature>
<dbReference type="InterPro" id="IPR010619">
    <property type="entry name" value="ThrE-like_N"/>
</dbReference>
<dbReference type="EMBL" id="JAVDUJ010000001">
    <property type="protein sequence ID" value="MDR6939195.1"/>
    <property type="molecule type" value="Genomic_DNA"/>
</dbReference>
<accession>A0ABU1T2W4</accession>
<feature type="transmembrane region" description="Helical" evidence="7">
    <location>
        <begin position="20"/>
        <end position="40"/>
    </location>
</feature>
<proteinExistence type="inferred from homology"/>
<evidence type="ECO:0000256" key="1">
    <source>
        <dbReference type="ARBA" id="ARBA00004651"/>
    </source>
</evidence>